<keyword evidence="1" id="KW-0812">Transmembrane</keyword>
<name>A7IX26_PBCVN</name>
<dbReference type="EMBL" id="DQ491002">
    <property type="protein sequence ID" value="ABT14900.1"/>
    <property type="molecule type" value="Genomic_DNA"/>
</dbReference>
<proteinExistence type="predicted"/>
<keyword evidence="1" id="KW-0472">Membrane</keyword>
<evidence type="ECO:0000313" key="2">
    <source>
        <dbReference type="EMBL" id="ABT14900.1"/>
    </source>
</evidence>
<accession>A7IX26</accession>
<organismHost>
    <name type="scientific">Chlorella</name>
    <dbReference type="NCBI Taxonomy" id="3071"/>
</organismHost>
<keyword evidence="1" id="KW-1133">Transmembrane helix</keyword>
<evidence type="ECO:0000313" key="3">
    <source>
        <dbReference type="Proteomes" id="UP000202419"/>
    </source>
</evidence>
<dbReference type="KEGG" id="vg:5659451"/>
<organism evidence="2 3">
    <name type="scientific">Paramecium bursaria Chlorella virus NY2A</name>
    <name type="common">PBCV-NY2A</name>
    <dbReference type="NCBI Taxonomy" id="46021"/>
    <lineage>
        <taxon>Viruses</taxon>
        <taxon>Varidnaviria</taxon>
        <taxon>Bamfordvirae</taxon>
        <taxon>Nucleocytoviricota</taxon>
        <taxon>Megaviricetes</taxon>
        <taxon>Algavirales</taxon>
        <taxon>Phycodnaviridae</taxon>
        <taxon>Chlorovirus</taxon>
        <taxon>Chlorovirus americanus</taxon>
    </lineage>
</organism>
<gene>
    <name evidence="2" type="primary">b501R</name>
    <name evidence="2" type="ORF">NY2A_b501R</name>
</gene>
<protein>
    <submittedName>
        <fullName evidence="2">Uncharacterized protein b501R</fullName>
    </submittedName>
</protein>
<dbReference type="Proteomes" id="UP000202419">
    <property type="component" value="Segment"/>
</dbReference>
<evidence type="ECO:0000256" key="1">
    <source>
        <dbReference type="SAM" id="Phobius"/>
    </source>
</evidence>
<dbReference type="RefSeq" id="YP_001497697.1">
    <property type="nucleotide sequence ID" value="NC_009898.1"/>
</dbReference>
<sequence>MYGIFDVVGGCCRRSLRLRIFSIYNSLSMSFFRFSYQKSSVSTLRQIVSVLGDERFVVFYVSLFILVRFDLAIALTNLYHKHFKSFSRKTLYSIICSRTFSFLHMKIPSLF</sequence>
<keyword evidence="3" id="KW-1185">Reference proteome</keyword>
<dbReference type="GeneID" id="5659451"/>
<feature type="transmembrane region" description="Helical" evidence="1">
    <location>
        <begin position="18"/>
        <end position="36"/>
    </location>
</feature>
<reference evidence="2 3" key="1">
    <citation type="journal article" date="2007" name="Virology">
        <title>Sequence and annotation of the 369-kb NY-2A and the 345-kb AR158 viruses that infect Chlorella NC64A.</title>
        <authorList>
            <person name="Fitzgerald L.A."/>
            <person name="Graves M.V."/>
            <person name="Li X."/>
            <person name="Feldblyum T."/>
            <person name="Nierman W.C."/>
            <person name="Van Etten J.L."/>
        </authorList>
    </citation>
    <scope>NUCLEOTIDE SEQUENCE [LARGE SCALE GENOMIC DNA]</scope>
    <source>
        <strain evidence="2 3">NY-2A</strain>
    </source>
</reference>
<feature type="transmembrane region" description="Helical" evidence="1">
    <location>
        <begin position="56"/>
        <end position="79"/>
    </location>
</feature>